<dbReference type="AlphaFoldDB" id="A0A420B7X4"/>
<dbReference type="RefSeq" id="WP_120259768.1">
    <property type="nucleotide sequence ID" value="NZ_RAPY01000002.1"/>
</dbReference>
<organism evidence="3 4">
    <name type="scientific">Sphingobacterium detergens</name>
    <dbReference type="NCBI Taxonomy" id="1145106"/>
    <lineage>
        <taxon>Bacteria</taxon>
        <taxon>Pseudomonadati</taxon>
        <taxon>Bacteroidota</taxon>
        <taxon>Sphingobacteriia</taxon>
        <taxon>Sphingobacteriales</taxon>
        <taxon>Sphingobacteriaceae</taxon>
        <taxon>Sphingobacterium</taxon>
    </lineage>
</organism>
<dbReference type="EMBL" id="RAPY01000002">
    <property type="protein sequence ID" value="RKE52759.1"/>
    <property type="molecule type" value="Genomic_DNA"/>
</dbReference>
<protein>
    <submittedName>
        <fullName evidence="3">DNA-binding NarL/FixJ family response regulator</fullName>
    </submittedName>
</protein>
<dbReference type="InterPro" id="IPR011006">
    <property type="entry name" value="CheY-like_superfamily"/>
</dbReference>
<dbReference type="GO" id="GO:0003677">
    <property type="term" value="F:DNA binding"/>
    <property type="evidence" value="ECO:0007669"/>
    <property type="project" value="UniProtKB-KW"/>
</dbReference>
<sequence length="221" mass="25774">MFKKVLIAEDHEIANISVQKTLHDLGIHNTKYVYYCDHALTWIKNAIRDGESYDLLITDIEFEDDDSPQEIKDGLSLIKAVKMVQPDIKVIVLTAKDRSALINEMFRDNQIDGLVRKARRDGQHLREALQTVYQHRTYQSPDSKKFIQEQNSHEFTQFDLHIVKLLYEGISQKEMPEYLQQRDIRPSSLSSIEKRLNLMKDVLGFTKNEQLVAHCKELGFI</sequence>
<dbReference type="CDD" id="cd00156">
    <property type="entry name" value="REC"/>
    <property type="match status" value="1"/>
</dbReference>
<feature type="modified residue" description="4-aspartylphosphate" evidence="1">
    <location>
        <position position="59"/>
    </location>
</feature>
<comment type="caution">
    <text evidence="3">The sequence shown here is derived from an EMBL/GenBank/DDBJ whole genome shotgun (WGS) entry which is preliminary data.</text>
</comment>
<reference evidence="3 4" key="1">
    <citation type="submission" date="2018-09" db="EMBL/GenBank/DDBJ databases">
        <title>Genomic Encyclopedia of Type Strains, Phase III (KMG-III): the genomes of soil and plant-associated and newly described type strains.</title>
        <authorList>
            <person name="Whitman W."/>
        </authorList>
    </citation>
    <scope>NUCLEOTIDE SEQUENCE [LARGE SCALE GENOMIC DNA]</scope>
    <source>
        <strain evidence="3 4">CECT 7938</strain>
    </source>
</reference>
<dbReference type="InterPro" id="IPR001789">
    <property type="entry name" value="Sig_transdc_resp-reg_receiver"/>
</dbReference>
<accession>A0A420B7X4</accession>
<dbReference type="PROSITE" id="PS50110">
    <property type="entry name" value="RESPONSE_REGULATORY"/>
    <property type="match status" value="1"/>
</dbReference>
<dbReference type="OrthoDB" id="659223at2"/>
<dbReference type="Proteomes" id="UP000286246">
    <property type="component" value="Unassembled WGS sequence"/>
</dbReference>
<gene>
    <name evidence="3" type="ORF">DFQ12_3005</name>
</gene>
<keyword evidence="4" id="KW-1185">Reference proteome</keyword>
<dbReference type="SMART" id="SM00448">
    <property type="entry name" value="REC"/>
    <property type="match status" value="1"/>
</dbReference>
<evidence type="ECO:0000256" key="1">
    <source>
        <dbReference type="PROSITE-ProRule" id="PRU00169"/>
    </source>
</evidence>
<dbReference type="SUPFAM" id="SSF52172">
    <property type="entry name" value="CheY-like"/>
    <property type="match status" value="1"/>
</dbReference>
<dbReference type="Gene3D" id="3.40.50.2300">
    <property type="match status" value="1"/>
</dbReference>
<keyword evidence="3" id="KW-0238">DNA-binding</keyword>
<name>A0A420B7X4_SPHD1</name>
<proteinExistence type="predicted"/>
<evidence type="ECO:0000259" key="2">
    <source>
        <dbReference type="PROSITE" id="PS50110"/>
    </source>
</evidence>
<evidence type="ECO:0000313" key="3">
    <source>
        <dbReference type="EMBL" id="RKE52759.1"/>
    </source>
</evidence>
<dbReference type="Pfam" id="PF00072">
    <property type="entry name" value="Response_reg"/>
    <property type="match status" value="1"/>
</dbReference>
<keyword evidence="1" id="KW-0597">Phosphoprotein</keyword>
<feature type="domain" description="Response regulatory" evidence="2">
    <location>
        <begin position="4"/>
        <end position="132"/>
    </location>
</feature>
<evidence type="ECO:0000313" key="4">
    <source>
        <dbReference type="Proteomes" id="UP000286246"/>
    </source>
</evidence>
<dbReference type="GO" id="GO:0000160">
    <property type="term" value="P:phosphorelay signal transduction system"/>
    <property type="evidence" value="ECO:0007669"/>
    <property type="project" value="InterPro"/>
</dbReference>